<evidence type="ECO:0000313" key="3">
    <source>
        <dbReference type="Proteomes" id="UP001152759"/>
    </source>
</evidence>
<keyword evidence="3" id="KW-1185">Reference proteome</keyword>
<name>A0A9P0AJA0_BEMTA</name>
<accession>A0A9P0AJA0</accession>
<feature type="region of interest" description="Disordered" evidence="1">
    <location>
        <begin position="184"/>
        <end position="217"/>
    </location>
</feature>
<feature type="compositionally biased region" description="Basic and acidic residues" evidence="1">
    <location>
        <begin position="258"/>
        <end position="278"/>
    </location>
</feature>
<dbReference type="Proteomes" id="UP001152759">
    <property type="component" value="Chromosome 7"/>
</dbReference>
<evidence type="ECO:0000313" key="2">
    <source>
        <dbReference type="EMBL" id="CAH0392972.1"/>
    </source>
</evidence>
<feature type="compositionally biased region" description="Low complexity" evidence="1">
    <location>
        <begin position="184"/>
        <end position="194"/>
    </location>
</feature>
<proteinExistence type="predicted"/>
<dbReference type="EMBL" id="OU963868">
    <property type="protein sequence ID" value="CAH0392972.1"/>
    <property type="molecule type" value="Genomic_DNA"/>
</dbReference>
<protein>
    <submittedName>
        <fullName evidence="2">Uncharacterized protein</fullName>
    </submittedName>
</protein>
<reference evidence="2" key="1">
    <citation type="submission" date="2021-12" db="EMBL/GenBank/DDBJ databases">
        <authorList>
            <person name="King R."/>
        </authorList>
    </citation>
    <scope>NUCLEOTIDE SEQUENCE</scope>
</reference>
<feature type="region of interest" description="Disordered" evidence="1">
    <location>
        <begin position="246"/>
        <end position="301"/>
    </location>
</feature>
<dbReference type="AlphaFoldDB" id="A0A9P0AJA0"/>
<organism evidence="2 3">
    <name type="scientific">Bemisia tabaci</name>
    <name type="common">Sweetpotato whitefly</name>
    <name type="synonym">Aleurodes tabaci</name>
    <dbReference type="NCBI Taxonomy" id="7038"/>
    <lineage>
        <taxon>Eukaryota</taxon>
        <taxon>Metazoa</taxon>
        <taxon>Ecdysozoa</taxon>
        <taxon>Arthropoda</taxon>
        <taxon>Hexapoda</taxon>
        <taxon>Insecta</taxon>
        <taxon>Pterygota</taxon>
        <taxon>Neoptera</taxon>
        <taxon>Paraneoptera</taxon>
        <taxon>Hemiptera</taxon>
        <taxon>Sternorrhyncha</taxon>
        <taxon>Aleyrodoidea</taxon>
        <taxon>Aleyrodidae</taxon>
        <taxon>Aleyrodinae</taxon>
        <taxon>Bemisia</taxon>
    </lineage>
</organism>
<sequence>MPGTPPSSDLNENIRRVLLVIDRNMNPSQQSSVDPCRQYQLVKERQLEANPPQTSRNTRRSRSNNPDPLTPNAEAAMSGCSTAVNAFLALPPAYRTACPKVQNAACKNIDSYLTCAVLIPTYALGCIYTGLTYLSLKRCADHAIQERDRAIREQREAEMIRVHQRQLSERARAVAAANAAAYPPAPVASAPAGPRTSGQGGGRRASPPSTPAVLKNERDKTKLKFIKDNDYILYSDYAKLYLNKNSKKTSSNSNSKNKKIDLTKECDKKSNTDKEEKSNSTLGKNKKEILEPTNNTGNKRDFSILESHSEMETEENEPKVDLEPKEIVGNKNSARKPPPIFIINEEPDAIKDTLKDYRIDYTLKNESNQKFKLMIKSEEDYKVTLQKLVDLGVKFYTFQFLAEKLSSG</sequence>
<feature type="region of interest" description="Disordered" evidence="1">
    <location>
        <begin position="43"/>
        <end position="74"/>
    </location>
</feature>
<evidence type="ECO:0000256" key="1">
    <source>
        <dbReference type="SAM" id="MobiDB-lite"/>
    </source>
</evidence>
<gene>
    <name evidence="2" type="ORF">BEMITA_LOCUS11428</name>
</gene>